<comment type="similarity">
    <text evidence="4">Belongs to the polygalacturonase-inhibiting protein family.</text>
</comment>
<dbReference type="Pfam" id="PF13855">
    <property type="entry name" value="LRR_8"/>
    <property type="match status" value="1"/>
</dbReference>
<dbReference type="Proteomes" id="UP000479710">
    <property type="component" value="Unassembled WGS sequence"/>
</dbReference>
<proteinExistence type="inferred from homology"/>
<feature type="region of interest" description="Disordered" evidence="5">
    <location>
        <begin position="287"/>
        <end position="325"/>
    </location>
</feature>
<comment type="subcellular location">
    <subcellularLocation>
        <location evidence="1">Cell envelope</location>
    </subcellularLocation>
</comment>
<keyword evidence="8" id="KW-1185">Reference proteome</keyword>
<organism evidence="7 8">
    <name type="scientific">Oryza meyeriana var. granulata</name>
    <dbReference type="NCBI Taxonomy" id="110450"/>
    <lineage>
        <taxon>Eukaryota</taxon>
        <taxon>Viridiplantae</taxon>
        <taxon>Streptophyta</taxon>
        <taxon>Embryophyta</taxon>
        <taxon>Tracheophyta</taxon>
        <taxon>Spermatophyta</taxon>
        <taxon>Magnoliopsida</taxon>
        <taxon>Liliopsida</taxon>
        <taxon>Poales</taxon>
        <taxon>Poaceae</taxon>
        <taxon>BOP clade</taxon>
        <taxon>Oryzoideae</taxon>
        <taxon>Oryzeae</taxon>
        <taxon>Oryzinae</taxon>
        <taxon>Oryza</taxon>
        <taxon>Oryza meyeriana</taxon>
    </lineage>
</organism>
<comment type="caution">
    <text evidence="7">The sequence shown here is derived from an EMBL/GenBank/DDBJ whole genome shotgun (WGS) entry which is preliminary data.</text>
</comment>
<evidence type="ECO:0000313" key="7">
    <source>
        <dbReference type="EMBL" id="KAF0895705.1"/>
    </source>
</evidence>
<dbReference type="InterPro" id="IPR032675">
    <property type="entry name" value="LRR_dom_sf"/>
</dbReference>
<keyword evidence="2" id="KW-0433">Leucine-rich repeat</keyword>
<dbReference type="InterPro" id="IPR025322">
    <property type="entry name" value="PADRE_dom"/>
</dbReference>
<dbReference type="EMBL" id="SPHZ02000010">
    <property type="protein sequence ID" value="KAF0895705.1"/>
    <property type="molecule type" value="Genomic_DNA"/>
</dbReference>
<name>A0A6G1C4X2_9ORYZ</name>
<evidence type="ECO:0000256" key="3">
    <source>
        <dbReference type="ARBA" id="ARBA00022737"/>
    </source>
</evidence>
<dbReference type="PANTHER" id="PTHR48059">
    <property type="entry name" value="POLYGALACTURONASE INHIBITOR 1"/>
    <property type="match status" value="1"/>
</dbReference>
<evidence type="ECO:0000256" key="2">
    <source>
        <dbReference type="ARBA" id="ARBA00022614"/>
    </source>
</evidence>
<dbReference type="AlphaFoldDB" id="A0A6G1C4X2"/>
<evidence type="ECO:0000256" key="5">
    <source>
        <dbReference type="SAM" id="MobiDB-lite"/>
    </source>
</evidence>
<dbReference type="Pfam" id="PF08263">
    <property type="entry name" value="LRRNT_2"/>
    <property type="match status" value="1"/>
</dbReference>
<dbReference type="OrthoDB" id="785757at2759"/>
<feature type="compositionally biased region" description="Basic residues" evidence="5">
    <location>
        <begin position="287"/>
        <end position="306"/>
    </location>
</feature>
<reference evidence="7 8" key="1">
    <citation type="submission" date="2019-11" db="EMBL/GenBank/DDBJ databases">
        <title>Whole genome sequence of Oryza granulata.</title>
        <authorList>
            <person name="Li W."/>
        </authorList>
    </citation>
    <scope>NUCLEOTIDE SEQUENCE [LARGE SCALE GENOMIC DNA]</scope>
    <source>
        <strain evidence="8">cv. Menghai</strain>
        <tissue evidence="7">Leaf</tissue>
    </source>
</reference>
<keyword evidence="3" id="KW-0677">Repeat</keyword>
<dbReference type="InterPro" id="IPR051848">
    <property type="entry name" value="PGIP"/>
</dbReference>
<dbReference type="FunFam" id="3.80.10.10:FF:000627">
    <property type="entry name" value="Probable leucine-rich repeat receptor-like protein kinase At2g33170"/>
    <property type="match status" value="1"/>
</dbReference>
<dbReference type="InterPro" id="IPR001611">
    <property type="entry name" value="Leu-rich_rpt"/>
</dbReference>
<evidence type="ECO:0000259" key="6">
    <source>
        <dbReference type="Pfam" id="PF08263"/>
    </source>
</evidence>
<dbReference type="SUPFAM" id="SSF52058">
    <property type="entry name" value="L domain-like"/>
    <property type="match status" value="1"/>
</dbReference>
<dbReference type="Pfam" id="PF14009">
    <property type="entry name" value="PADRE"/>
    <property type="match status" value="1"/>
</dbReference>
<protein>
    <recommendedName>
        <fullName evidence="6">Leucine-rich repeat-containing N-terminal plant-type domain-containing protein</fullName>
    </recommendedName>
</protein>
<accession>A0A6G1C4X2</accession>
<dbReference type="PANTHER" id="PTHR48059:SF30">
    <property type="entry name" value="OS06G0587000 PROTEIN"/>
    <property type="match status" value="1"/>
</dbReference>
<evidence type="ECO:0000256" key="4">
    <source>
        <dbReference type="ARBA" id="ARBA00038043"/>
    </source>
</evidence>
<evidence type="ECO:0000313" key="8">
    <source>
        <dbReference type="Proteomes" id="UP000479710"/>
    </source>
</evidence>
<evidence type="ECO:0000256" key="1">
    <source>
        <dbReference type="ARBA" id="ARBA00004196"/>
    </source>
</evidence>
<gene>
    <name evidence="7" type="ORF">E2562_014324</name>
</gene>
<dbReference type="Gene3D" id="3.80.10.10">
    <property type="entry name" value="Ribonuclease Inhibitor"/>
    <property type="match status" value="2"/>
</dbReference>
<sequence>MHGEITNDADDDELALLSFRSSLLYDEGSLLASWNTSGNGQHCTWPGVVCGRRHPDRVVKLWLPSSDLSGTISPSLGNLSFLRKLDLSGNHLSGEIPPELGRLSRLRWMDLSDNSLQGSIPAAIGACTHLTGMDLTSNRLRGTIPLQIGAGMKNLALLYLGENGLSGEIPASLAELPSIQLLSIRNNRLSASKLSLDVWCCLACVLPCGALDVVRIVHLSGHVDEFSCPVTAGAVLAAHPNHTLNTVWSSASVGCPTKKLVIVSPDSELKHGHIYFLIPSVTLPADRRKKSRPSSKKSKWPRHRATITRATVWRRPQAPQSRTTA</sequence>
<dbReference type="InterPro" id="IPR013210">
    <property type="entry name" value="LRR_N_plant-typ"/>
</dbReference>
<feature type="domain" description="Leucine-rich repeat-containing N-terminal plant-type" evidence="6">
    <location>
        <begin position="10"/>
        <end position="50"/>
    </location>
</feature>